<evidence type="ECO:0000256" key="1">
    <source>
        <dbReference type="SAM" id="MobiDB-lite"/>
    </source>
</evidence>
<sequence>MTCCPIARLRPLDNFDFSKGCDRGLAVTYGCVLSHPSPSSAARARTAGRSGPAPGERETAPRRSSKMHRLTHHQDSLWVAGTLERKWGGGGLGNRKGRVTRKEGQPLDGRKLIRTRDGRCNRGQDGDRRRERNRDSESRAGSGSATERGAGGGPALNLELISRVSPDRNPD</sequence>
<reference evidence="2 3" key="1">
    <citation type="journal article" date="2019" name="Commun. Biol.">
        <title>The bagworm genome reveals a unique fibroin gene that provides high tensile strength.</title>
        <authorList>
            <person name="Kono N."/>
            <person name="Nakamura H."/>
            <person name="Ohtoshi R."/>
            <person name="Tomita M."/>
            <person name="Numata K."/>
            <person name="Arakawa K."/>
        </authorList>
    </citation>
    <scope>NUCLEOTIDE SEQUENCE [LARGE SCALE GENOMIC DNA]</scope>
</reference>
<proteinExistence type="predicted"/>
<keyword evidence="3" id="KW-1185">Reference proteome</keyword>
<comment type="caution">
    <text evidence="2">The sequence shown here is derived from an EMBL/GenBank/DDBJ whole genome shotgun (WGS) entry which is preliminary data.</text>
</comment>
<name>A0A4C1UCT1_EUMVA</name>
<organism evidence="2 3">
    <name type="scientific">Eumeta variegata</name>
    <name type="common">Bagworm moth</name>
    <name type="synonym">Eumeta japonica</name>
    <dbReference type="NCBI Taxonomy" id="151549"/>
    <lineage>
        <taxon>Eukaryota</taxon>
        <taxon>Metazoa</taxon>
        <taxon>Ecdysozoa</taxon>
        <taxon>Arthropoda</taxon>
        <taxon>Hexapoda</taxon>
        <taxon>Insecta</taxon>
        <taxon>Pterygota</taxon>
        <taxon>Neoptera</taxon>
        <taxon>Endopterygota</taxon>
        <taxon>Lepidoptera</taxon>
        <taxon>Glossata</taxon>
        <taxon>Ditrysia</taxon>
        <taxon>Tineoidea</taxon>
        <taxon>Psychidae</taxon>
        <taxon>Oiketicinae</taxon>
        <taxon>Eumeta</taxon>
    </lineage>
</organism>
<evidence type="ECO:0000313" key="3">
    <source>
        <dbReference type="Proteomes" id="UP000299102"/>
    </source>
</evidence>
<evidence type="ECO:0000313" key="2">
    <source>
        <dbReference type="EMBL" id="GBP24303.1"/>
    </source>
</evidence>
<dbReference type="Proteomes" id="UP000299102">
    <property type="component" value="Unassembled WGS sequence"/>
</dbReference>
<dbReference type="AlphaFoldDB" id="A0A4C1UCT1"/>
<feature type="compositionally biased region" description="Basic and acidic residues" evidence="1">
    <location>
        <begin position="100"/>
        <end position="138"/>
    </location>
</feature>
<feature type="compositionally biased region" description="Low complexity" evidence="1">
    <location>
        <begin position="36"/>
        <end position="54"/>
    </location>
</feature>
<protein>
    <submittedName>
        <fullName evidence="2">Uncharacterized protein</fullName>
    </submittedName>
</protein>
<gene>
    <name evidence="2" type="ORF">EVAR_9401_1</name>
</gene>
<feature type="region of interest" description="Disordered" evidence="1">
    <location>
        <begin position="36"/>
        <end position="171"/>
    </location>
</feature>
<accession>A0A4C1UCT1</accession>
<dbReference type="EMBL" id="BGZK01000160">
    <property type="protein sequence ID" value="GBP24303.1"/>
    <property type="molecule type" value="Genomic_DNA"/>
</dbReference>